<feature type="compositionally biased region" description="Basic and acidic residues" evidence="6">
    <location>
        <begin position="34"/>
        <end position="45"/>
    </location>
</feature>
<dbReference type="AlphaFoldDB" id="A0A1Y1JNB5"/>
<comment type="similarity">
    <text evidence="1">Belongs to the archease family.</text>
</comment>
<feature type="domain" description="Archease" evidence="7">
    <location>
        <begin position="114"/>
        <end position="250"/>
    </location>
</feature>
<organism evidence="8 9">
    <name type="scientific">Plasmodium gonderi</name>
    <dbReference type="NCBI Taxonomy" id="77519"/>
    <lineage>
        <taxon>Eukaryota</taxon>
        <taxon>Sar</taxon>
        <taxon>Alveolata</taxon>
        <taxon>Apicomplexa</taxon>
        <taxon>Aconoidasida</taxon>
        <taxon>Haemosporida</taxon>
        <taxon>Plasmodiidae</taxon>
        <taxon>Plasmodium</taxon>
        <taxon>Plasmodium (Plasmodium)</taxon>
    </lineage>
</organism>
<dbReference type="FunFam" id="3.55.10.10:FF:000002">
    <property type="entry name" value="Archease, putative"/>
    <property type="match status" value="1"/>
</dbReference>
<keyword evidence="9" id="KW-1185">Reference proteome</keyword>
<name>A0A1Y1JNB5_PLAGO</name>
<evidence type="ECO:0000256" key="4">
    <source>
        <dbReference type="ARBA" id="ARBA00022837"/>
    </source>
</evidence>
<dbReference type="InterPro" id="IPR023572">
    <property type="entry name" value="Archease_dom"/>
</dbReference>
<evidence type="ECO:0000259" key="7">
    <source>
        <dbReference type="Pfam" id="PF01951"/>
    </source>
</evidence>
<dbReference type="GO" id="GO:0006388">
    <property type="term" value="P:tRNA splicing, via endonucleolytic cleavage and ligation"/>
    <property type="evidence" value="ECO:0007669"/>
    <property type="project" value="TreeGrafter"/>
</dbReference>
<evidence type="ECO:0000256" key="3">
    <source>
        <dbReference type="ARBA" id="ARBA00022723"/>
    </source>
</evidence>
<dbReference type="PANTHER" id="PTHR12682:SF11">
    <property type="entry name" value="PROTEIN ARCHEASE"/>
    <property type="match status" value="1"/>
</dbReference>
<evidence type="ECO:0000313" key="9">
    <source>
        <dbReference type="Proteomes" id="UP000195521"/>
    </source>
</evidence>
<keyword evidence="4" id="KW-0106">Calcium</keyword>
<reference evidence="9" key="1">
    <citation type="submission" date="2017-04" db="EMBL/GenBank/DDBJ databases">
        <title>Plasmodium gonderi genome.</title>
        <authorList>
            <person name="Arisue N."/>
            <person name="Honma H."/>
            <person name="Kawai S."/>
            <person name="Tougan T."/>
            <person name="Tanabe K."/>
            <person name="Horii T."/>
        </authorList>
    </citation>
    <scope>NUCLEOTIDE SEQUENCE [LARGE SCALE GENOMIC DNA]</scope>
    <source>
        <strain evidence="9">ATCC 30045</strain>
    </source>
</reference>
<evidence type="ECO:0000256" key="1">
    <source>
        <dbReference type="ARBA" id="ARBA00007963"/>
    </source>
</evidence>
<dbReference type="GeneID" id="39749683"/>
<dbReference type="GO" id="GO:0072669">
    <property type="term" value="C:tRNA-splicing ligase complex"/>
    <property type="evidence" value="ECO:0007669"/>
    <property type="project" value="TreeGrafter"/>
</dbReference>
<feature type="compositionally biased region" description="Polar residues" evidence="6">
    <location>
        <begin position="52"/>
        <end position="93"/>
    </location>
</feature>
<comment type="caution">
    <text evidence="8">The sequence shown here is derived from an EMBL/GenBank/DDBJ whole genome shotgun (WGS) entry which is preliminary data.</text>
</comment>
<dbReference type="InterPro" id="IPR002804">
    <property type="entry name" value="Archease"/>
</dbReference>
<dbReference type="Gene3D" id="3.55.10.10">
    <property type="entry name" value="Archease domain"/>
    <property type="match status" value="1"/>
</dbReference>
<dbReference type="Proteomes" id="UP000195521">
    <property type="component" value="Unassembled WGS sequence"/>
</dbReference>
<proteinExistence type="inferred from homology"/>
<protein>
    <recommendedName>
        <fullName evidence="5">Protein archease-like</fullName>
    </recommendedName>
</protein>
<evidence type="ECO:0000256" key="5">
    <source>
        <dbReference type="ARBA" id="ARBA00071898"/>
    </source>
</evidence>
<dbReference type="Pfam" id="PF01951">
    <property type="entry name" value="Archease"/>
    <property type="match status" value="1"/>
</dbReference>
<feature type="region of interest" description="Disordered" evidence="6">
    <location>
        <begin position="1"/>
        <end position="96"/>
    </location>
</feature>
<dbReference type="GO" id="GO:0046872">
    <property type="term" value="F:metal ion binding"/>
    <property type="evidence" value="ECO:0007669"/>
    <property type="project" value="UniProtKB-KW"/>
</dbReference>
<accession>A0A1Y1JNB5</accession>
<keyword evidence="2" id="KW-0819">tRNA processing</keyword>
<keyword evidence="3" id="KW-0479">Metal-binding</keyword>
<evidence type="ECO:0000313" key="8">
    <source>
        <dbReference type="EMBL" id="GAW82945.1"/>
    </source>
</evidence>
<sequence length="250" mass="28419">MKEISINEIHSLPQRDRRKISRGNSSDDIESEDNCEKKERDHREVSGGSDEISGSSVNIESSENVDSNVNIESSDKTGSIENMGSSDKGNPQNVGLPYEKKIIQDDRLEKSYSYEYLDHPADVILHSYGKTLRECFESLCVSMFNYMCNLNDVELKISKQIIARGSSMEDLLYNFLTECHFLYGSEYFICKAIDILVFDNVTFYIEAHGFGDFFSLDIHESGTEIKAITKHELKICLNDDLCEAFVLVDI</sequence>
<evidence type="ECO:0000256" key="6">
    <source>
        <dbReference type="SAM" id="MobiDB-lite"/>
    </source>
</evidence>
<evidence type="ECO:0000256" key="2">
    <source>
        <dbReference type="ARBA" id="ARBA00022694"/>
    </source>
</evidence>
<dbReference type="SUPFAM" id="SSF69819">
    <property type="entry name" value="MTH1598-like"/>
    <property type="match status" value="1"/>
</dbReference>
<dbReference type="InterPro" id="IPR036820">
    <property type="entry name" value="Archease_dom_sf"/>
</dbReference>
<dbReference type="OrthoDB" id="2190767at2759"/>
<dbReference type="OMA" id="LTECHFL"/>
<dbReference type="RefSeq" id="XP_028545534.1">
    <property type="nucleotide sequence ID" value="XM_028689733.1"/>
</dbReference>
<gene>
    <name evidence="8" type="ORF">PGO_132170</name>
</gene>
<dbReference type="PANTHER" id="PTHR12682">
    <property type="entry name" value="ARCHEASE"/>
    <property type="match status" value="1"/>
</dbReference>
<dbReference type="EMBL" id="BDQF01000014">
    <property type="protein sequence ID" value="GAW82945.1"/>
    <property type="molecule type" value="Genomic_DNA"/>
</dbReference>